<dbReference type="InterPro" id="IPR001509">
    <property type="entry name" value="Epimerase_deHydtase"/>
</dbReference>
<name>A0ABY6BIK8_9GAMM</name>
<dbReference type="Pfam" id="PF01370">
    <property type="entry name" value="Epimerase"/>
    <property type="match status" value="1"/>
</dbReference>
<organism evidence="2 3">
    <name type="scientific">Tahibacter amnicola</name>
    <dbReference type="NCBI Taxonomy" id="2976241"/>
    <lineage>
        <taxon>Bacteria</taxon>
        <taxon>Pseudomonadati</taxon>
        <taxon>Pseudomonadota</taxon>
        <taxon>Gammaproteobacteria</taxon>
        <taxon>Lysobacterales</taxon>
        <taxon>Rhodanobacteraceae</taxon>
        <taxon>Tahibacter</taxon>
    </lineage>
</organism>
<dbReference type="PANTHER" id="PTHR48079:SF6">
    <property type="entry name" value="NAD(P)-BINDING DOMAIN-CONTAINING PROTEIN-RELATED"/>
    <property type="match status" value="1"/>
</dbReference>
<accession>A0ABY6BIK8</accession>
<dbReference type="PANTHER" id="PTHR48079">
    <property type="entry name" value="PROTEIN YEEZ"/>
    <property type="match status" value="1"/>
</dbReference>
<dbReference type="SUPFAM" id="SSF51735">
    <property type="entry name" value="NAD(P)-binding Rossmann-fold domains"/>
    <property type="match status" value="1"/>
</dbReference>
<reference evidence="2" key="1">
    <citation type="submission" date="2022-09" db="EMBL/GenBank/DDBJ databases">
        <title>Tahibacter sp. nov., isolated from a fresh water.</title>
        <authorList>
            <person name="Baek J.H."/>
            <person name="Lee J.K."/>
            <person name="Kim J.M."/>
            <person name="Jeon C.O."/>
        </authorList>
    </citation>
    <scope>NUCLEOTIDE SEQUENCE</scope>
    <source>
        <strain evidence="2">W38</strain>
    </source>
</reference>
<dbReference type="InterPro" id="IPR036291">
    <property type="entry name" value="NAD(P)-bd_dom_sf"/>
</dbReference>
<dbReference type="RefSeq" id="WP_261696292.1">
    <property type="nucleotide sequence ID" value="NZ_CP104694.1"/>
</dbReference>
<evidence type="ECO:0000259" key="1">
    <source>
        <dbReference type="Pfam" id="PF01370"/>
    </source>
</evidence>
<dbReference type="Proteomes" id="UP001064632">
    <property type="component" value="Chromosome"/>
</dbReference>
<protein>
    <submittedName>
        <fullName evidence="2">SDR family oxidoreductase</fullName>
    </submittedName>
</protein>
<feature type="domain" description="NAD-dependent epimerase/dehydratase" evidence="1">
    <location>
        <begin position="7"/>
        <end position="205"/>
    </location>
</feature>
<dbReference type="EMBL" id="CP104694">
    <property type="protein sequence ID" value="UXI69337.1"/>
    <property type="molecule type" value="Genomic_DNA"/>
</dbReference>
<gene>
    <name evidence="2" type="ORF">N4264_06725</name>
</gene>
<sequence>MTGPGAVLIAGCGDVGGRLGAVLAASGVPVYGLRRSETPLPEGVRPLRADLADPATLAGLPRDIRRVVFLPTPGARDEAAYRRTFGEGLRNLVSHLDGAGGVDRLVFVSSSAVYGEHGGAWVDETAVCLPLAFNGAVLLESERWLLRNLPQAVVARCSGIYGPGRTRLVDQVANGTATLPAGEAEFTNRIHVDDVAGALAHLLTVASVQPCYNLSDHAPATLAEVYGFIADQLHLPPLRVGTTAPDRAVGNKRLSNRRLCDSGYVFRHPDYRSGYGALVSAMRR</sequence>
<dbReference type="Gene3D" id="3.40.50.720">
    <property type="entry name" value="NAD(P)-binding Rossmann-like Domain"/>
    <property type="match status" value="1"/>
</dbReference>
<keyword evidence="3" id="KW-1185">Reference proteome</keyword>
<evidence type="ECO:0000313" key="3">
    <source>
        <dbReference type="Proteomes" id="UP001064632"/>
    </source>
</evidence>
<dbReference type="InterPro" id="IPR051783">
    <property type="entry name" value="NAD(P)-dependent_oxidoreduct"/>
</dbReference>
<evidence type="ECO:0000313" key="2">
    <source>
        <dbReference type="EMBL" id="UXI69337.1"/>
    </source>
</evidence>
<dbReference type="CDD" id="cd05266">
    <property type="entry name" value="SDR_a4"/>
    <property type="match status" value="1"/>
</dbReference>
<proteinExistence type="predicted"/>